<proteinExistence type="predicted"/>
<evidence type="ECO:0000313" key="3">
    <source>
        <dbReference type="EMBL" id="JAG55024.1"/>
    </source>
</evidence>
<reference evidence="3" key="3">
    <citation type="submission" date="2014-09" db="EMBL/GenBank/DDBJ databases">
        <authorList>
            <person name="Magalhaes I.L.F."/>
            <person name="Oliveira U."/>
            <person name="Santos F.R."/>
            <person name="Vidigal T.H.D.A."/>
            <person name="Brescovit A.D."/>
            <person name="Santos A.J."/>
        </authorList>
    </citation>
    <scope>NUCLEOTIDE SEQUENCE</scope>
</reference>
<reference evidence="2" key="2">
    <citation type="submission" date="2014-07" db="EMBL/GenBank/DDBJ databases">
        <authorList>
            <person name="Hull J."/>
        </authorList>
    </citation>
    <scope>NUCLEOTIDE SEQUENCE</scope>
</reference>
<evidence type="ECO:0000256" key="1">
    <source>
        <dbReference type="SAM" id="SignalP"/>
    </source>
</evidence>
<dbReference type="EMBL" id="GBRD01010800">
    <property type="protein sequence ID" value="JAG55024.1"/>
    <property type="molecule type" value="Transcribed_RNA"/>
</dbReference>
<keyword evidence="1" id="KW-0732">Signal</keyword>
<feature type="signal peptide" evidence="1">
    <location>
        <begin position="1"/>
        <end position="23"/>
    </location>
</feature>
<accession>A0A0A9YK42</accession>
<protein>
    <submittedName>
        <fullName evidence="2">Uncharacterized protein</fullName>
    </submittedName>
</protein>
<evidence type="ECO:0000313" key="2">
    <source>
        <dbReference type="EMBL" id="JAG29900.1"/>
    </source>
</evidence>
<reference evidence="2" key="1">
    <citation type="journal article" date="2014" name="PLoS ONE">
        <title>Transcriptome-Based Identification of ABC Transporters in the Western Tarnished Plant Bug Lygus hesperus.</title>
        <authorList>
            <person name="Hull J.J."/>
            <person name="Chaney K."/>
            <person name="Geib S.M."/>
            <person name="Fabrick J.A."/>
            <person name="Brent C.S."/>
            <person name="Walsh D."/>
            <person name="Lavine L.C."/>
        </authorList>
    </citation>
    <scope>NUCLEOTIDE SEQUENCE</scope>
</reference>
<dbReference type="EMBL" id="GBHO01013704">
    <property type="protein sequence ID" value="JAG29900.1"/>
    <property type="molecule type" value="Transcribed_RNA"/>
</dbReference>
<feature type="chain" id="PRO_5015033999" evidence="1">
    <location>
        <begin position="24"/>
        <end position="105"/>
    </location>
</feature>
<sequence>MRDSSCFFVALCVLLVAASVADSAAVPESPPQNSAAVSSRLADFFRLAASSVHRSRRSVGFSAITNLSLKAYRAYSDHRKAQRSGTPAKILAAARLLPKLVKLIR</sequence>
<gene>
    <name evidence="2" type="ORF">CM83_55273</name>
</gene>
<organism evidence="2">
    <name type="scientific">Lygus hesperus</name>
    <name type="common">Western plant bug</name>
    <dbReference type="NCBI Taxonomy" id="30085"/>
    <lineage>
        <taxon>Eukaryota</taxon>
        <taxon>Metazoa</taxon>
        <taxon>Ecdysozoa</taxon>
        <taxon>Arthropoda</taxon>
        <taxon>Hexapoda</taxon>
        <taxon>Insecta</taxon>
        <taxon>Pterygota</taxon>
        <taxon>Neoptera</taxon>
        <taxon>Paraneoptera</taxon>
        <taxon>Hemiptera</taxon>
        <taxon>Heteroptera</taxon>
        <taxon>Panheteroptera</taxon>
        <taxon>Cimicomorpha</taxon>
        <taxon>Miridae</taxon>
        <taxon>Mirini</taxon>
        <taxon>Lygus</taxon>
    </lineage>
</organism>
<name>A0A0A9YK42_LYGHE</name>
<dbReference type="AlphaFoldDB" id="A0A0A9YK42"/>